<feature type="transmembrane region" description="Helical" evidence="1">
    <location>
        <begin position="61"/>
        <end position="85"/>
    </location>
</feature>
<reference evidence="2 3" key="1">
    <citation type="submission" date="2021-06" db="EMBL/GenBank/DDBJ databases">
        <authorList>
            <person name="Palmer J.M."/>
        </authorList>
    </citation>
    <scope>NUCLEOTIDE SEQUENCE [LARGE SCALE GENOMIC DNA]</scope>
    <source>
        <strain evidence="3">if_2019</strain>
        <tissue evidence="2">Muscle</tissue>
    </source>
</reference>
<accession>A0ABV0UVN9</accession>
<organism evidence="2 3">
    <name type="scientific">Ilyodon furcidens</name>
    <name type="common">goldbreast splitfin</name>
    <dbReference type="NCBI Taxonomy" id="33524"/>
    <lineage>
        <taxon>Eukaryota</taxon>
        <taxon>Metazoa</taxon>
        <taxon>Chordata</taxon>
        <taxon>Craniata</taxon>
        <taxon>Vertebrata</taxon>
        <taxon>Euteleostomi</taxon>
        <taxon>Actinopterygii</taxon>
        <taxon>Neopterygii</taxon>
        <taxon>Teleostei</taxon>
        <taxon>Neoteleostei</taxon>
        <taxon>Acanthomorphata</taxon>
        <taxon>Ovalentaria</taxon>
        <taxon>Atherinomorphae</taxon>
        <taxon>Cyprinodontiformes</taxon>
        <taxon>Goodeidae</taxon>
        <taxon>Ilyodon</taxon>
    </lineage>
</organism>
<keyword evidence="1" id="KW-0812">Transmembrane</keyword>
<name>A0ABV0UVN9_9TELE</name>
<evidence type="ECO:0000256" key="1">
    <source>
        <dbReference type="SAM" id="Phobius"/>
    </source>
</evidence>
<comment type="caution">
    <text evidence="2">The sequence shown here is derived from an EMBL/GenBank/DDBJ whole genome shotgun (WGS) entry which is preliminary data.</text>
</comment>
<protein>
    <submittedName>
        <fullName evidence="2">Uncharacterized protein</fullName>
    </submittedName>
</protein>
<sequence length="107" mass="12296">MTLLDPAEELCLFFVSKETLARCSPSMFYSLCPNMFPPVLPSFLFVCFLIPPFLIPHPASSLNFFPTLCPTAFLSFLPCFLPPFLQYSRRGRRIPFVSEEEYESTKL</sequence>
<dbReference type="EMBL" id="JAHRIQ010083578">
    <property type="protein sequence ID" value="MEQ2248774.1"/>
    <property type="molecule type" value="Genomic_DNA"/>
</dbReference>
<feature type="transmembrane region" description="Helical" evidence="1">
    <location>
        <begin position="35"/>
        <end position="55"/>
    </location>
</feature>
<evidence type="ECO:0000313" key="3">
    <source>
        <dbReference type="Proteomes" id="UP001482620"/>
    </source>
</evidence>
<keyword evidence="3" id="KW-1185">Reference proteome</keyword>
<dbReference type="Proteomes" id="UP001482620">
    <property type="component" value="Unassembled WGS sequence"/>
</dbReference>
<proteinExistence type="predicted"/>
<gene>
    <name evidence="2" type="ORF">ILYODFUR_022469</name>
</gene>
<keyword evidence="1" id="KW-1133">Transmembrane helix</keyword>
<evidence type="ECO:0000313" key="2">
    <source>
        <dbReference type="EMBL" id="MEQ2248774.1"/>
    </source>
</evidence>
<keyword evidence="1" id="KW-0472">Membrane</keyword>